<keyword evidence="3 4" id="KW-0067">ATP-binding</keyword>
<evidence type="ECO:0000256" key="3">
    <source>
        <dbReference type="ARBA" id="ARBA00022840"/>
    </source>
</evidence>
<evidence type="ECO:0000259" key="6">
    <source>
        <dbReference type="PROSITE" id="PS50901"/>
    </source>
</evidence>
<evidence type="ECO:0000256" key="1">
    <source>
        <dbReference type="ARBA" id="ARBA00022553"/>
    </source>
</evidence>
<feature type="domain" description="FHA" evidence="5">
    <location>
        <begin position="122"/>
        <end position="170"/>
    </location>
</feature>
<dbReference type="PANTHER" id="PTHR22683:SF1">
    <property type="entry name" value="TYPE VII SECRETION SYSTEM PROTEIN ESSC"/>
    <property type="match status" value="1"/>
</dbReference>
<dbReference type="InterPro" id="IPR000253">
    <property type="entry name" value="FHA_dom"/>
</dbReference>
<gene>
    <name evidence="7" type="ORF">H9657_14130</name>
</gene>
<dbReference type="PANTHER" id="PTHR22683">
    <property type="entry name" value="SPORULATION PROTEIN RELATED"/>
    <property type="match status" value="1"/>
</dbReference>
<evidence type="ECO:0000313" key="7">
    <source>
        <dbReference type="EMBL" id="MBD7919407.1"/>
    </source>
</evidence>
<dbReference type="SMART" id="SM00240">
    <property type="entry name" value="FHA"/>
    <property type="match status" value="1"/>
</dbReference>
<organism evidence="7 8">
    <name type="scientific">Cellulomonas avistercoris</name>
    <dbReference type="NCBI Taxonomy" id="2762242"/>
    <lineage>
        <taxon>Bacteria</taxon>
        <taxon>Bacillati</taxon>
        <taxon>Actinomycetota</taxon>
        <taxon>Actinomycetes</taxon>
        <taxon>Micrococcales</taxon>
        <taxon>Cellulomonadaceae</taxon>
        <taxon>Cellulomonas</taxon>
    </lineage>
</organism>
<dbReference type="SUPFAM" id="SSF52540">
    <property type="entry name" value="P-loop containing nucleoside triphosphate hydrolases"/>
    <property type="match status" value="3"/>
</dbReference>
<protein>
    <submittedName>
        <fullName evidence="7">FHA domain-containing protein</fullName>
    </submittedName>
</protein>
<evidence type="ECO:0000256" key="2">
    <source>
        <dbReference type="ARBA" id="ARBA00022741"/>
    </source>
</evidence>
<dbReference type="SMART" id="SM00382">
    <property type="entry name" value="AAA"/>
    <property type="match status" value="3"/>
</dbReference>
<feature type="binding site" evidence="4">
    <location>
        <begin position="677"/>
        <end position="684"/>
    </location>
    <ligand>
        <name>ATP</name>
        <dbReference type="ChEBI" id="CHEBI:30616"/>
    </ligand>
</feature>
<sequence>MTYRRPVADRLVEVDVVVTADAGATVGDVADTLVRAEAAAGRAVSGPVTLALAPPDGGAPRTLQRRAGLAEAGLRAGSTVALTPAGEEPSGTGVAPHDAHARMTVVSGPQAGLEVHLPRGTTTIGRGPGSDVRLTDPMVSTTHARVVVGDTVEVVDAGSSNGVVIGWGRVDRAVVGPRDYVVLGETILTLARVRPADGSGDGAAVVAFNRSPRVVPVHPERTVEAPAPPEPARPGRFPVVALAAPVVLGAVLYAVMPRPTTLVFLALSPLLLVAGWVDKRFTERRRLKEETATFRASLDALEQDLGAGVQDERRVRLGELASTAQAVRAARDLGPVLWSRRPGQPAFLALRVGVGTSASRTTVRLPPRGRAGAEHWALVEGLAARFADVDGVPVEVGLRDAGTVGVAGARTHVDDVARALVAQLVCLHAPSELVVTGVASSSSRDRWDWLKWLPHVASPHSPLAGPHLAADPVTSTAVVTALEELVAARQALGRRGEAAEPAVLLVVEDDAQAERGRLVRLAEDGPGVGVHVLWCAARVDALPAACRAFVAVDDAGARVGRTRDGAWDDVVCERLDVPAATDLARRLAAVVDDGTPVVDESDLPRGVGQLSLLGHEVADDPGAVVERWHETGSVLSRTGTPVRRRGDAGLRAVVGQGATGQFVLDLRTQGPHALVGGTTGSGKSEFLQSWVLGLATAHSPDRVTFLFVDYKGGAAFSDCVELPHAVGLVTDLSPHLVRRALVSLRAELRRREHLLQRKGVKDLLTLERTGDPDTPPALVIVVDEFAALAADVPQFVDGVVDVAQRGRSLGLHLVLATQRPAGVIKDNLRANTPLRIALRMADEADSVDVLGTPLAAGFDPAVPGRGAVRTGPGRLALFQAGYAGGRSSATPPRATVALESLEFGPGEPWDLPAPVGAAPPADDAPTDLARVVRTLRAAARVEAIPPPRRPWLPELAPVHALEDVVDPARPGIVLGVVDRPARQEQHPWAWDPDTEGSLVVLGTSGSGKSATLRTLAVSAALGTLGAGGPVQVHGLDLGSGGLAMLDELPVVGSIVDGSDTERLHRLMRGLRDALDDRATRYAAVRAGSLTDYRALGGRPDEPRLLLLVDGLAAFREAHEADAGRTGAWSVLQRLVAEGRPLGVHVAMSAERPGALPTSLAGSVARRLVLRQADDSAYGVLDVPKDVLRPESPPGRGVFAGEGDELQVAVPGGRAAPAEQAAAITAVAQRLRGAGVLPTPPVRRLPTVVAASTLPATVDGLPVLGIADDTLAPCGFAPRGTFLLAGMPGSGRTTALVALGDALRRAMPAAALYYVGARRSPVRERVDWTGAAATPDEIATLARDLLPQLAAAPPDGTPVVLVVEAIADLLGGPAEQALTEAVRTARRNDHFVLAESETSTWGSSWPLVAEVRNGRRGLVLQPDHMDGDALFRTTFPRMARAEFPPGRGVLVEQGRLRRVQLPVPD</sequence>
<dbReference type="Pfam" id="PF16697">
    <property type="entry name" value="Yop-YscD_cpl"/>
    <property type="match status" value="1"/>
</dbReference>
<dbReference type="Gene3D" id="3.40.50.300">
    <property type="entry name" value="P-loop containing nucleotide triphosphate hydrolases"/>
    <property type="match status" value="4"/>
</dbReference>
<dbReference type="InterPro" id="IPR027417">
    <property type="entry name" value="P-loop_NTPase"/>
</dbReference>
<comment type="caution">
    <text evidence="7">The sequence shown here is derived from an EMBL/GenBank/DDBJ whole genome shotgun (WGS) entry which is preliminary data.</text>
</comment>
<dbReference type="InterPro" id="IPR003593">
    <property type="entry name" value="AAA+_ATPase"/>
</dbReference>
<dbReference type="InterPro" id="IPR050206">
    <property type="entry name" value="FtsK/SpoIIIE/SftA"/>
</dbReference>
<dbReference type="PROSITE" id="PS50901">
    <property type="entry name" value="FTSK"/>
    <property type="match status" value="2"/>
</dbReference>
<dbReference type="InterPro" id="IPR008984">
    <property type="entry name" value="SMAD_FHA_dom_sf"/>
</dbReference>
<dbReference type="Gene3D" id="2.60.200.20">
    <property type="match status" value="1"/>
</dbReference>
<dbReference type="InterPro" id="IPR002543">
    <property type="entry name" value="FtsK_dom"/>
</dbReference>
<feature type="domain" description="FtsK" evidence="6">
    <location>
        <begin position="659"/>
        <end position="847"/>
    </location>
</feature>
<name>A0ABR8QG54_9CELL</name>
<accession>A0ABR8QG54</accession>
<feature type="domain" description="FtsK" evidence="6">
    <location>
        <begin position="985"/>
        <end position="1178"/>
    </location>
</feature>
<dbReference type="SUPFAM" id="SSF49879">
    <property type="entry name" value="SMAD/FHA domain"/>
    <property type="match status" value="1"/>
</dbReference>
<evidence type="ECO:0000256" key="4">
    <source>
        <dbReference type="PROSITE-ProRule" id="PRU00289"/>
    </source>
</evidence>
<dbReference type="PROSITE" id="PS50006">
    <property type="entry name" value="FHA_DOMAIN"/>
    <property type="match status" value="1"/>
</dbReference>
<evidence type="ECO:0000259" key="5">
    <source>
        <dbReference type="PROSITE" id="PS50006"/>
    </source>
</evidence>
<evidence type="ECO:0000313" key="8">
    <source>
        <dbReference type="Proteomes" id="UP000604241"/>
    </source>
</evidence>
<keyword evidence="1" id="KW-0597">Phosphoprotein</keyword>
<dbReference type="Pfam" id="PF01580">
    <property type="entry name" value="FtsK_SpoIIIE"/>
    <property type="match status" value="2"/>
</dbReference>
<dbReference type="EMBL" id="JACSQV010000012">
    <property type="protein sequence ID" value="MBD7919407.1"/>
    <property type="molecule type" value="Genomic_DNA"/>
</dbReference>
<keyword evidence="2 4" id="KW-0547">Nucleotide-binding</keyword>
<feature type="binding site" evidence="4">
    <location>
        <begin position="1002"/>
        <end position="1009"/>
    </location>
    <ligand>
        <name>ATP</name>
        <dbReference type="ChEBI" id="CHEBI:30616"/>
    </ligand>
</feature>
<proteinExistence type="predicted"/>
<dbReference type="Proteomes" id="UP000604241">
    <property type="component" value="Unassembled WGS sequence"/>
</dbReference>
<dbReference type="CDD" id="cd00060">
    <property type="entry name" value="FHA"/>
    <property type="match status" value="1"/>
</dbReference>
<keyword evidence="8" id="KW-1185">Reference proteome</keyword>
<reference evidence="7 8" key="1">
    <citation type="submission" date="2020-08" db="EMBL/GenBank/DDBJ databases">
        <title>A Genomic Blueprint of the Chicken Gut Microbiome.</title>
        <authorList>
            <person name="Gilroy R."/>
            <person name="Ravi A."/>
            <person name="Getino M."/>
            <person name="Pursley I."/>
            <person name="Horton D.L."/>
            <person name="Alikhan N.-F."/>
            <person name="Baker D."/>
            <person name="Gharbi K."/>
            <person name="Hall N."/>
            <person name="Watson M."/>
            <person name="Adriaenssens E.M."/>
            <person name="Foster-Nyarko E."/>
            <person name="Jarju S."/>
            <person name="Secka A."/>
            <person name="Antonio M."/>
            <person name="Oren A."/>
            <person name="Chaudhuri R."/>
            <person name="La Ragione R.M."/>
            <person name="Hildebrand F."/>
            <person name="Pallen M.J."/>
        </authorList>
    </citation>
    <scope>NUCLEOTIDE SEQUENCE [LARGE SCALE GENOMIC DNA]</scope>
    <source>
        <strain evidence="7 8">Sa3CUA2</strain>
    </source>
</reference>
<dbReference type="InterPro" id="IPR032030">
    <property type="entry name" value="YscD_cytoplasmic_dom"/>
</dbReference>